<protein>
    <submittedName>
        <fullName evidence="1">Uncharacterized protein</fullName>
    </submittedName>
</protein>
<sequence length="213" mass="24462">MIENNKGLNSAIYDQNVVAQKTNVLCTNFDAIEVKTFFPHNDHEIMQETMRIKPCKKNGKNITSVGSARGSTFVQRTLIGKIKGYSDVSSDTNVPAHDKNLRQPYFNPIEHDTSFPHEDLEAMQEALRSKSGILQPTRLKKTEYDQNELTQNTNLVPLVLDPMENDVTLHQDEIEVMQDTRRSKTEKLRVTFYHNRVEGSSRFIFETLRFLSA</sequence>
<evidence type="ECO:0000313" key="1">
    <source>
        <dbReference type="EMBL" id="KAK4713466.1"/>
    </source>
</evidence>
<dbReference type="EMBL" id="JAWPEI010000010">
    <property type="protein sequence ID" value="KAK4713466.1"/>
    <property type="molecule type" value="Genomic_DNA"/>
</dbReference>
<reference evidence="1 2" key="1">
    <citation type="submission" date="2023-10" db="EMBL/GenBank/DDBJ databases">
        <title>Genome-Wide Identification Analysis in wild type Solanum Pinnatisectum Reveals Some Genes Defensing Phytophthora Infestans.</title>
        <authorList>
            <person name="Sun C."/>
        </authorList>
    </citation>
    <scope>NUCLEOTIDE SEQUENCE [LARGE SCALE GENOMIC DNA]</scope>
    <source>
        <strain evidence="1">LQN</strain>
        <tissue evidence="1">Leaf</tissue>
    </source>
</reference>
<dbReference type="Proteomes" id="UP001311915">
    <property type="component" value="Unassembled WGS sequence"/>
</dbReference>
<proteinExistence type="predicted"/>
<accession>A0AAV9KJQ9</accession>
<organism evidence="1 2">
    <name type="scientific">Solanum pinnatisectum</name>
    <name type="common">tansyleaf nightshade</name>
    <dbReference type="NCBI Taxonomy" id="50273"/>
    <lineage>
        <taxon>Eukaryota</taxon>
        <taxon>Viridiplantae</taxon>
        <taxon>Streptophyta</taxon>
        <taxon>Embryophyta</taxon>
        <taxon>Tracheophyta</taxon>
        <taxon>Spermatophyta</taxon>
        <taxon>Magnoliopsida</taxon>
        <taxon>eudicotyledons</taxon>
        <taxon>Gunneridae</taxon>
        <taxon>Pentapetalae</taxon>
        <taxon>asterids</taxon>
        <taxon>lamiids</taxon>
        <taxon>Solanales</taxon>
        <taxon>Solanaceae</taxon>
        <taxon>Solanoideae</taxon>
        <taxon>Solaneae</taxon>
        <taxon>Solanum</taxon>
    </lineage>
</organism>
<gene>
    <name evidence="1" type="ORF">R3W88_019373</name>
</gene>
<comment type="caution">
    <text evidence="1">The sequence shown here is derived from an EMBL/GenBank/DDBJ whole genome shotgun (WGS) entry which is preliminary data.</text>
</comment>
<evidence type="ECO:0000313" key="2">
    <source>
        <dbReference type="Proteomes" id="UP001311915"/>
    </source>
</evidence>
<keyword evidence="2" id="KW-1185">Reference proteome</keyword>
<name>A0AAV9KJQ9_9SOLN</name>
<dbReference type="AlphaFoldDB" id="A0AAV9KJQ9"/>